<evidence type="ECO:0000313" key="2">
    <source>
        <dbReference type="Proteomes" id="UP001186974"/>
    </source>
</evidence>
<dbReference type="Proteomes" id="UP001186974">
    <property type="component" value="Unassembled WGS sequence"/>
</dbReference>
<dbReference type="EMBL" id="JAWDJW010009289">
    <property type="protein sequence ID" value="KAK3059567.1"/>
    <property type="molecule type" value="Genomic_DNA"/>
</dbReference>
<comment type="caution">
    <text evidence="1">The sequence shown here is derived from an EMBL/GenBank/DDBJ whole genome shotgun (WGS) entry which is preliminary data.</text>
</comment>
<accession>A0ACC3CZS7</accession>
<sequence>KLMLLGARVEGRVFDDAGVRWVGGIQGGLDGMRAQLVGMLQSIGGAQITNALEAASRSLYFAMEGRKGMLQEEQDGKKEVTG</sequence>
<proteinExistence type="predicted"/>
<name>A0ACC3CZS7_9PEZI</name>
<reference evidence="1" key="1">
    <citation type="submission" date="2024-09" db="EMBL/GenBank/DDBJ databases">
        <title>Black Yeasts Isolated from many extreme environments.</title>
        <authorList>
            <person name="Coleine C."/>
            <person name="Stajich J.E."/>
            <person name="Selbmann L."/>
        </authorList>
    </citation>
    <scope>NUCLEOTIDE SEQUENCE</scope>
    <source>
        <strain evidence="1">CCFEE 5737</strain>
    </source>
</reference>
<protein>
    <submittedName>
        <fullName evidence="1">Uncharacterized protein</fullName>
    </submittedName>
</protein>
<gene>
    <name evidence="1" type="ORF">LTS18_010533</name>
</gene>
<organism evidence="1 2">
    <name type="scientific">Coniosporium uncinatum</name>
    <dbReference type="NCBI Taxonomy" id="93489"/>
    <lineage>
        <taxon>Eukaryota</taxon>
        <taxon>Fungi</taxon>
        <taxon>Dikarya</taxon>
        <taxon>Ascomycota</taxon>
        <taxon>Pezizomycotina</taxon>
        <taxon>Dothideomycetes</taxon>
        <taxon>Dothideomycetes incertae sedis</taxon>
        <taxon>Coniosporium</taxon>
    </lineage>
</organism>
<keyword evidence="2" id="KW-1185">Reference proteome</keyword>
<feature type="non-terminal residue" evidence="1">
    <location>
        <position position="1"/>
    </location>
</feature>
<evidence type="ECO:0000313" key="1">
    <source>
        <dbReference type="EMBL" id="KAK3059567.1"/>
    </source>
</evidence>